<dbReference type="AlphaFoldDB" id="A0A1A9F4M8"/>
<dbReference type="PANTHER" id="PTHR33515:SF1">
    <property type="entry name" value="RIBOSOME-BINDING FACTOR A, CHLOROPLASTIC-RELATED"/>
    <property type="match status" value="1"/>
</dbReference>
<dbReference type="InterPro" id="IPR023799">
    <property type="entry name" value="RbfA_dom_sf"/>
</dbReference>
<dbReference type="GO" id="GO:0043024">
    <property type="term" value="F:ribosomal small subunit binding"/>
    <property type="evidence" value="ECO:0007669"/>
    <property type="project" value="TreeGrafter"/>
</dbReference>
<dbReference type="InterPro" id="IPR015946">
    <property type="entry name" value="KH_dom-like_a/b"/>
</dbReference>
<dbReference type="GO" id="GO:0005829">
    <property type="term" value="C:cytosol"/>
    <property type="evidence" value="ECO:0007669"/>
    <property type="project" value="TreeGrafter"/>
</dbReference>
<comment type="subunit">
    <text evidence="2">Monomer. Binds 30S ribosomal subunits, but not 50S ribosomal subunits or 70S ribosomes.</text>
</comment>
<reference evidence="4 5" key="2">
    <citation type="journal article" date="2018" name="Int. J. Syst. Evol. Microbiol.">
        <title>Marinobacterium aestuarii sp. nov., a benzene-degrading marine bacterium isolated from estuary sediment.</title>
        <authorList>
            <person name="Bae S.S."/>
            <person name="Jung J."/>
            <person name="Chung D."/>
            <person name="Baek K."/>
        </authorList>
    </citation>
    <scope>NUCLEOTIDE SEQUENCE [LARGE SCALE GENOMIC DNA]</scope>
    <source>
        <strain evidence="4 5">ST58-10</strain>
    </source>
</reference>
<dbReference type="Proteomes" id="UP000078070">
    <property type="component" value="Chromosome"/>
</dbReference>
<evidence type="ECO:0000313" key="5">
    <source>
        <dbReference type="Proteomes" id="UP000078070"/>
    </source>
</evidence>
<comment type="function">
    <text evidence="2">One of several proteins that assist in the late maturation steps of the functional core of the 30S ribosomal subunit. Associates with free 30S ribosomal subunits (but not with 30S subunits that are part of 70S ribosomes or polysomes). Required for efficient processing of 16S rRNA. May interact with the 5'-terminal helix region of 16S rRNA.</text>
</comment>
<dbReference type="NCBIfam" id="TIGR00082">
    <property type="entry name" value="rbfA"/>
    <property type="match status" value="1"/>
</dbReference>
<dbReference type="RefSeq" id="WP_067386663.1">
    <property type="nucleotide sequence ID" value="NZ_CP015839.1"/>
</dbReference>
<dbReference type="OrthoDB" id="307788at2"/>
<dbReference type="KEGG" id="mars:A8C75_22245"/>
<dbReference type="Pfam" id="PF02033">
    <property type="entry name" value="RBFA"/>
    <property type="match status" value="1"/>
</dbReference>
<dbReference type="InterPro" id="IPR020053">
    <property type="entry name" value="Ribosome-bd_factorA_CS"/>
</dbReference>
<dbReference type="STRING" id="1821621.A8C75_22245"/>
<sequence length="139" mass="15735">MAREFTRTQRVADQVQKDLAQLIQRQIKDPRLGMVTVSYVKVAKDLGYADVYVTVMAFGAQTDEEQTVKESLSVLNKAAGFLRHELARGIKLRVMPELRFHFDESVDRGRRLHSLITQVNQPEPGSESTDDSADKADEE</sequence>
<dbReference type="HAMAP" id="MF_00003">
    <property type="entry name" value="RbfA"/>
    <property type="match status" value="1"/>
</dbReference>
<feature type="region of interest" description="Disordered" evidence="3">
    <location>
        <begin position="116"/>
        <end position="139"/>
    </location>
</feature>
<dbReference type="SUPFAM" id="SSF89919">
    <property type="entry name" value="Ribosome-binding factor A, RbfA"/>
    <property type="match status" value="1"/>
</dbReference>
<dbReference type="InterPro" id="IPR000238">
    <property type="entry name" value="RbfA"/>
</dbReference>
<dbReference type="PROSITE" id="PS01319">
    <property type="entry name" value="RBFA"/>
    <property type="match status" value="1"/>
</dbReference>
<evidence type="ECO:0000256" key="3">
    <source>
        <dbReference type="SAM" id="MobiDB-lite"/>
    </source>
</evidence>
<gene>
    <name evidence="2" type="primary">rbfA</name>
    <name evidence="4" type="ORF">A8C75_22245</name>
</gene>
<proteinExistence type="inferred from homology"/>
<evidence type="ECO:0000313" key="4">
    <source>
        <dbReference type="EMBL" id="ANG64930.1"/>
    </source>
</evidence>
<evidence type="ECO:0000256" key="2">
    <source>
        <dbReference type="HAMAP-Rule" id="MF_00003"/>
    </source>
</evidence>
<dbReference type="PANTHER" id="PTHR33515">
    <property type="entry name" value="RIBOSOME-BINDING FACTOR A, CHLOROPLASTIC-RELATED"/>
    <property type="match status" value="1"/>
</dbReference>
<organism evidence="4 5">
    <name type="scientific">Marinobacterium aestuarii</name>
    <dbReference type="NCBI Taxonomy" id="1821621"/>
    <lineage>
        <taxon>Bacteria</taxon>
        <taxon>Pseudomonadati</taxon>
        <taxon>Pseudomonadota</taxon>
        <taxon>Gammaproteobacteria</taxon>
        <taxon>Oceanospirillales</taxon>
        <taxon>Oceanospirillaceae</taxon>
        <taxon>Marinobacterium</taxon>
    </lineage>
</organism>
<keyword evidence="5" id="KW-1185">Reference proteome</keyword>
<keyword evidence="2" id="KW-0963">Cytoplasm</keyword>
<dbReference type="GO" id="GO:0030490">
    <property type="term" value="P:maturation of SSU-rRNA"/>
    <property type="evidence" value="ECO:0007669"/>
    <property type="project" value="UniProtKB-UniRule"/>
</dbReference>
<keyword evidence="1 2" id="KW-0690">Ribosome biogenesis</keyword>
<dbReference type="EMBL" id="CP015839">
    <property type="protein sequence ID" value="ANG64930.1"/>
    <property type="molecule type" value="Genomic_DNA"/>
</dbReference>
<accession>A0A1A9F4M8</accession>
<comment type="subcellular location">
    <subcellularLocation>
        <location evidence="2">Cytoplasm</location>
    </subcellularLocation>
</comment>
<comment type="similarity">
    <text evidence="2">Belongs to the RbfA family.</text>
</comment>
<protein>
    <recommendedName>
        <fullName evidence="2">Ribosome-binding factor A</fullName>
    </recommendedName>
</protein>
<name>A0A1A9F4M8_9GAMM</name>
<dbReference type="Gene3D" id="3.30.300.20">
    <property type="match status" value="1"/>
</dbReference>
<reference evidence="5" key="1">
    <citation type="submission" date="2016-05" db="EMBL/GenBank/DDBJ databases">
        <authorList>
            <person name="Baek K."/>
            <person name="Yang S.-J."/>
        </authorList>
    </citation>
    <scope>NUCLEOTIDE SEQUENCE [LARGE SCALE GENOMIC DNA]</scope>
    <source>
        <strain evidence="5">ST58-10</strain>
    </source>
</reference>
<feature type="compositionally biased region" description="Polar residues" evidence="3">
    <location>
        <begin position="116"/>
        <end position="127"/>
    </location>
</feature>
<evidence type="ECO:0000256" key="1">
    <source>
        <dbReference type="ARBA" id="ARBA00022517"/>
    </source>
</evidence>